<dbReference type="Proteomes" id="UP001153331">
    <property type="component" value="Unassembled WGS sequence"/>
</dbReference>
<evidence type="ECO:0000313" key="1">
    <source>
        <dbReference type="EMBL" id="KAJ8109838.1"/>
    </source>
</evidence>
<gene>
    <name evidence="1" type="ORF">OPT61_g7165</name>
</gene>
<evidence type="ECO:0000313" key="2">
    <source>
        <dbReference type="Proteomes" id="UP001153331"/>
    </source>
</evidence>
<dbReference type="EMBL" id="JAPHNI010000565">
    <property type="protein sequence ID" value="KAJ8109838.1"/>
    <property type="molecule type" value="Genomic_DNA"/>
</dbReference>
<proteinExistence type="predicted"/>
<protein>
    <submittedName>
        <fullName evidence="1">Uncharacterized protein</fullName>
    </submittedName>
</protein>
<accession>A0ACC2I4B1</accession>
<organism evidence="1 2">
    <name type="scientific">Boeremia exigua</name>
    <dbReference type="NCBI Taxonomy" id="749465"/>
    <lineage>
        <taxon>Eukaryota</taxon>
        <taxon>Fungi</taxon>
        <taxon>Dikarya</taxon>
        <taxon>Ascomycota</taxon>
        <taxon>Pezizomycotina</taxon>
        <taxon>Dothideomycetes</taxon>
        <taxon>Pleosporomycetidae</taxon>
        <taxon>Pleosporales</taxon>
        <taxon>Pleosporineae</taxon>
        <taxon>Didymellaceae</taxon>
        <taxon>Boeremia</taxon>
    </lineage>
</organism>
<sequence length="1368" mass="153028">MVWATSSWLTGRTNEQDPGERNSNNSIWGAEDMPQSLGKAVCSQRQTEKDWLYLGGSGERLTVWISIAASTVLIFYGYDQGVFGNVIIDDNFLHTFGYPSANMQGSYTQNNCGYSSNNIVAGMMTSIYNIGCFIGAMSTVWTGDILGRPRQILLGSAIIGIGGIIQACSWTVASMMVGRIVAGLGTGMNTATAGVWQAETSKMNSRGKLVIIQMANCITGFSISNWLTLGFSFAPRDIAWRFPLAFQMFFTLCIFAMCPFLPDSPRLLIRKGKHEEALEVIAALEGHGATPESPEVVTQYNIIKDILDREHMNTYTWWQLLSGKGPNGVLRRMLLGAWMQAMNQISGINVTSYYMSYIFINSLGITELISRILAAAGSVDYLIFATLAYFVIERYGRRKVFMSSAAACSICWIVIAAAQGQTEAGEDSYKLGVVAVAFFFLFFASFGMGVLGVPWLYPTEINALEMRTKGASLAMSTNWICNYAVVQATLPGIENLGYKFWVIWAVICFSFIPITYFLYPETANRTLEDIDRFFETKPGIFVHQNQMAVQLHRPAEFIEADARIARGEFSEVGNLNEKKRHSRSTERIEATETVLVDSLECIEQSNFLVKDVQPLNLDPAVVVPLAGSLYRYKQILLPSWECSKLAVNSMQAVLLELTINYNAFGKTWPNCPVEPAEFGVNLLAHKVNNAAVMLWCDSALVARSHIQSGEGTAVHYWGYATRYLPCTNDAGSCEYLDSVYGDHEKSMIYTFIMWAVFGLILLATVLSRFLRPRKKNGDGSKQGFCYRSLRVVSATIRRYLTPECPRVFKYTTRLQVLLLAILCAYLIVFSLIGITYKSWKTPVKGTDLFNIRSGIGGFADRLGAFAFALTPLTIALCARESVLSLLTGIPYQSFNFLHRWTGRIILVQSFIHCIIWTIVEGRLYQPQPKVYVEWIKQEYMIWGIVAQGFITFLFVFSLRPVIRWTGYEFFRKSHFIVAILYIGACWGHWKQLSCWMVASFAIMGFDLVARTVRTFLIHFGYKDGSSGLGFHSVPAKMEVLKDSTGTIIRMTFPHSHQPWELGQHFYLTFPALSIWQSHPFTPASNPTTTSSVQSHTYIIRACNGETKKLAELAEAAANRYPHGDDTTPVILQGPYGGSIMNEEVSNVLAISAGTGITYTLPVIKAALAEESPVRNIELVWTVRHVENLAWIGPELTHLKSLLNQTRTQIHHSLDEDKLEKAPIVLVETKKRFRIRIFVTRPDAGMLARQQRPSRPPRPDEKMKDFGFDKLTPITSVSSDFESEVDDLTQEYPNFSITYLDNTRPDVKGMVDAFMDETVERGRTQVVGSGPPELGTQIRAAVAAANLPSNVWRGDEKGDVECVWDDRMG</sequence>
<keyword evidence="2" id="KW-1185">Reference proteome</keyword>
<comment type="caution">
    <text evidence="1">The sequence shown here is derived from an EMBL/GenBank/DDBJ whole genome shotgun (WGS) entry which is preliminary data.</text>
</comment>
<name>A0ACC2I4B1_9PLEO</name>
<reference evidence="1" key="1">
    <citation type="submission" date="2022-11" db="EMBL/GenBank/DDBJ databases">
        <title>Genome Sequence of Boeremia exigua.</title>
        <authorList>
            <person name="Buettner E."/>
        </authorList>
    </citation>
    <scope>NUCLEOTIDE SEQUENCE</scope>
    <source>
        <strain evidence="1">CU02</strain>
    </source>
</reference>